<dbReference type="InterPro" id="IPR053151">
    <property type="entry name" value="RNase_H-like"/>
</dbReference>
<reference evidence="3" key="1">
    <citation type="journal article" date="2024" name="IScience">
        <title>Strigolactones Initiate the Formation of Haustorium-like Structures in Castilleja.</title>
        <authorList>
            <person name="Buerger M."/>
            <person name="Peterson D."/>
            <person name="Chory J."/>
        </authorList>
    </citation>
    <scope>NUCLEOTIDE SEQUENCE [LARGE SCALE GENOMIC DNA]</scope>
</reference>
<evidence type="ECO:0000313" key="2">
    <source>
        <dbReference type="EMBL" id="KAL3646994.1"/>
    </source>
</evidence>
<dbReference type="SUPFAM" id="SSF53098">
    <property type="entry name" value="Ribonuclease H-like"/>
    <property type="match status" value="1"/>
</dbReference>
<accession>A0ABD3DYM7</accession>
<protein>
    <recommendedName>
        <fullName evidence="1">RNase H type-1 domain-containing protein</fullName>
    </recommendedName>
</protein>
<proteinExistence type="predicted"/>
<dbReference type="AlphaFoldDB" id="A0ABD3DYM7"/>
<feature type="domain" description="RNase H type-1" evidence="1">
    <location>
        <begin position="66"/>
        <end position="179"/>
    </location>
</feature>
<dbReference type="CDD" id="cd06222">
    <property type="entry name" value="RNase_H_like"/>
    <property type="match status" value="1"/>
</dbReference>
<organism evidence="2 3">
    <name type="scientific">Castilleja foliolosa</name>
    <dbReference type="NCBI Taxonomy" id="1961234"/>
    <lineage>
        <taxon>Eukaryota</taxon>
        <taxon>Viridiplantae</taxon>
        <taxon>Streptophyta</taxon>
        <taxon>Embryophyta</taxon>
        <taxon>Tracheophyta</taxon>
        <taxon>Spermatophyta</taxon>
        <taxon>Magnoliopsida</taxon>
        <taxon>eudicotyledons</taxon>
        <taxon>Gunneridae</taxon>
        <taxon>Pentapetalae</taxon>
        <taxon>asterids</taxon>
        <taxon>lamiids</taxon>
        <taxon>Lamiales</taxon>
        <taxon>Orobanchaceae</taxon>
        <taxon>Pedicularideae</taxon>
        <taxon>Castillejinae</taxon>
        <taxon>Castilleja</taxon>
    </lineage>
</organism>
<dbReference type="Proteomes" id="UP001632038">
    <property type="component" value="Unassembled WGS sequence"/>
</dbReference>
<dbReference type="InterPro" id="IPR012337">
    <property type="entry name" value="RNaseH-like_sf"/>
</dbReference>
<evidence type="ECO:0000259" key="1">
    <source>
        <dbReference type="Pfam" id="PF13456"/>
    </source>
</evidence>
<dbReference type="Gene3D" id="3.30.420.10">
    <property type="entry name" value="Ribonuclease H-like superfamily/Ribonuclease H"/>
    <property type="match status" value="1"/>
</dbReference>
<dbReference type="PANTHER" id="PTHR47723:SF19">
    <property type="entry name" value="POLYNUCLEOTIDYL TRANSFERASE, RIBONUCLEASE H-LIKE SUPERFAMILY PROTEIN"/>
    <property type="match status" value="1"/>
</dbReference>
<name>A0ABD3DYM7_9LAMI</name>
<evidence type="ECO:0000313" key="3">
    <source>
        <dbReference type="Proteomes" id="UP001632038"/>
    </source>
</evidence>
<gene>
    <name evidence="2" type="ORF">CASFOL_009166</name>
</gene>
<dbReference type="InterPro" id="IPR002156">
    <property type="entry name" value="RNaseH_domain"/>
</dbReference>
<dbReference type="Pfam" id="PF13456">
    <property type="entry name" value="RVT_3"/>
    <property type="match status" value="1"/>
</dbReference>
<keyword evidence="3" id="KW-1185">Reference proteome</keyword>
<sequence length="216" mass="24611">MNAHIIIKKVNKQLQIINTFANPKISITKWEDSVLGKLHIHKKQVKFRRGTWISWKNPPSGENKLNVDGGYKNGVGYVGGILRCEDGTPILAFWRKVQVEDAEEAEIEAINRGIDNCNAIGISNFTIETDSSAWLRAFNGKVNSSRKIYKTRKYSQFATKITQIYREGNQAADLLAKMARSSPDAVVLNYSNLPNKVKLRIYHDRIGMPTYRKKWT</sequence>
<comment type="caution">
    <text evidence="2">The sequence shown here is derived from an EMBL/GenBank/DDBJ whole genome shotgun (WGS) entry which is preliminary data.</text>
</comment>
<dbReference type="InterPro" id="IPR044730">
    <property type="entry name" value="RNase_H-like_dom_plant"/>
</dbReference>
<dbReference type="PANTHER" id="PTHR47723">
    <property type="entry name" value="OS05G0353850 PROTEIN"/>
    <property type="match status" value="1"/>
</dbReference>
<dbReference type="EMBL" id="JAVIJP010000010">
    <property type="protein sequence ID" value="KAL3646994.1"/>
    <property type="molecule type" value="Genomic_DNA"/>
</dbReference>
<dbReference type="InterPro" id="IPR036397">
    <property type="entry name" value="RNaseH_sf"/>
</dbReference>